<accession>A0A0C9V6G4</accession>
<name>A0A0C9V6G4_SPHS4</name>
<protein>
    <submittedName>
        <fullName evidence="2">Uncharacterized protein</fullName>
    </submittedName>
</protein>
<dbReference type="EMBL" id="KN837218">
    <property type="protein sequence ID" value="KIJ33075.1"/>
    <property type="molecule type" value="Genomic_DNA"/>
</dbReference>
<evidence type="ECO:0000256" key="1">
    <source>
        <dbReference type="SAM" id="MobiDB-lite"/>
    </source>
</evidence>
<keyword evidence="3" id="KW-1185">Reference proteome</keyword>
<proteinExistence type="predicted"/>
<evidence type="ECO:0000313" key="2">
    <source>
        <dbReference type="EMBL" id="KIJ33075.1"/>
    </source>
</evidence>
<dbReference type="HOGENOM" id="CLU_2967548_0_0_1"/>
<dbReference type="AlphaFoldDB" id="A0A0C9V6G4"/>
<organism evidence="2 3">
    <name type="scientific">Sphaerobolus stellatus (strain SS14)</name>
    <dbReference type="NCBI Taxonomy" id="990650"/>
    <lineage>
        <taxon>Eukaryota</taxon>
        <taxon>Fungi</taxon>
        <taxon>Dikarya</taxon>
        <taxon>Basidiomycota</taxon>
        <taxon>Agaricomycotina</taxon>
        <taxon>Agaricomycetes</taxon>
        <taxon>Phallomycetidae</taxon>
        <taxon>Geastrales</taxon>
        <taxon>Sphaerobolaceae</taxon>
        <taxon>Sphaerobolus</taxon>
    </lineage>
</organism>
<evidence type="ECO:0000313" key="3">
    <source>
        <dbReference type="Proteomes" id="UP000054279"/>
    </source>
</evidence>
<gene>
    <name evidence="2" type="ORF">M422DRAFT_35657</name>
</gene>
<dbReference type="Proteomes" id="UP000054279">
    <property type="component" value="Unassembled WGS sequence"/>
</dbReference>
<reference evidence="2 3" key="1">
    <citation type="submission" date="2014-06" db="EMBL/GenBank/DDBJ databases">
        <title>Evolutionary Origins and Diversification of the Mycorrhizal Mutualists.</title>
        <authorList>
            <consortium name="DOE Joint Genome Institute"/>
            <consortium name="Mycorrhizal Genomics Consortium"/>
            <person name="Kohler A."/>
            <person name="Kuo A."/>
            <person name="Nagy L.G."/>
            <person name="Floudas D."/>
            <person name="Copeland A."/>
            <person name="Barry K.W."/>
            <person name="Cichocki N."/>
            <person name="Veneault-Fourrey C."/>
            <person name="LaButti K."/>
            <person name="Lindquist E.A."/>
            <person name="Lipzen A."/>
            <person name="Lundell T."/>
            <person name="Morin E."/>
            <person name="Murat C."/>
            <person name="Riley R."/>
            <person name="Ohm R."/>
            <person name="Sun H."/>
            <person name="Tunlid A."/>
            <person name="Henrissat B."/>
            <person name="Grigoriev I.V."/>
            <person name="Hibbett D.S."/>
            <person name="Martin F."/>
        </authorList>
    </citation>
    <scope>NUCLEOTIDE SEQUENCE [LARGE SCALE GENOMIC DNA]</scope>
    <source>
        <strain evidence="2 3">SS14</strain>
    </source>
</reference>
<feature type="region of interest" description="Disordered" evidence="1">
    <location>
        <begin position="38"/>
        <end position="60"/>
    </location>
</feature>
<sequence length="60" mass="6537">MSRRNGRIKTGTGNCKKGFEVQWTTVTAEEARGDHLEVSATRAAAKPPSKSLDLTPKQHS</sequence>